<evidence type="ECO:0000259" key="5">
    <source>
        <dbReference type="Pfam" id="PF18441"/>
    </source>
</evidence>
<dbReference type="Proteomes" id="UP001237642">
    <property type="component" value="Unassembled WGS sequence"/>
</dbReference>
<feature type="domain" description="Small RNA 2'-O-methyltransferase Hen1 La-motif C-terminal" evidence="5">
    <location>
        <begin position="134"/>
        <end position="195"/>
    </location>
</feature>
<organism evidence="6 7">
    <name type="scientific">Heracleum sosnowskyi</name>
    <dbReference type="NCBI Taxonomy" id="360622"/>
    <lineage>
        <taxon>Eukaryota</taxon>
        <taxon>Viridiplantae</taxon>
        <taxon>Streptophyta</taxon>
        <taxon>Embryophyta</taxon>
        <taxon>Tracheophyta</taxon>
        <taxon>Spermatophyta</taxon>
        <taxon>Magnoliopsida</taxon>
        <taxon>eudicotyledons</taxon>
        <taxon>Gunneridae</taxon>
        <taxon>Pentapetalae</taxon>
        <taxon>asterids</taxon>
        <taxon>campanulids</taxon>
        <taxon>Apiales</taxon>
        <taxon>Apiaceae</taxon>
        <taxon>Apioideae</taxon>
        <taxon>apioid superclade</taxon>
        <taxon>Tordylieae</taxon>
        <taxon>Tordyliinae</taxon>
        <taxon>Heracleum</taxon>
    </lineage>
</organism>
<proteinExistence type="predicted"/>
<dbReference type="PANTHER" id="PTHR42907:SF1">
    <property type="entry name" value="FMN-LINKED OXIDOREDUCTASES SUPERFAMILY PROTEIN"/>
    <property type="match status" value="1"/>
</dbReference>
<dbReference type="Pfam" id="PF18441">
    <property type="entry name" value="Hen1_Lam_C"/>
    <property type="match status" value="1"/>
</dbReference>
<dbReference type="EMBL" id="JAUIZM010000011">
    <property type="protein sequence ID" value="KAK1357001.1"/>
    <property type="molecule type" value="Genomic_DNA"/>
</dbReference>
<evidence type="ECO:0000313" key="6">
    <source>
        <dbReference type="EMBL" id="KAK1357001.1"/>
    </source>
</evidence>
<dbReference type="PANTHER" id="PTHR42907">
    <property type="entry name" value="FMN-LINKED OXIDOREDUCTASES SUPERFAMILY PROTEIN"/>
    <property type="match status" value="1"/>
</dbReference>
<comment type="caution">
    <text evidence="6">The sequence shown here is derived from an EMBL/GenBank/DDBJ whole genome shotgun (WGS) entry which is preliminary data.</text>
</comment>
<dbReference type="InterPro" id="IPR013785">
    <property type="entry name" value="Aldolase_TIM"/>
</dbReference>
<keyword evidence="3" id="KW-0694">RNA-binding</keyword>
<accession>A0AAD8M1B4</accession>
<dbReference type="Gene3D" id="3.20.20.70">
    <property type="entry name" value="Aldolase class I"/>
    <property type="match status" value="1"/>
</dbReference>
<keyword evidence="2" id="KW-0521">NADP</keyword>
<dbReference type="InterPro" id="IPR040870">
    <property type="entry name" value="HEN1_dsRBD2"/>
</dbReference>
<gene>
    <name evidence="6" type="ORF">POM88_050257</name>
</gene>
<dbReference type="GO" id="GO:0017150">
    <property type="term" value="F:tRNA dihydrouridine synthase activity"/>
    <property type="evidence" value="ECO:0007669"/>
    <property type="project" value="InterPro"/>
</dbReference>
<name>A0AAD8M1B4_9APIA</name>
<keyword evidence="7" id="KW-1185">Reference proteome</keyword>
<reference evidence="6" key="1">
    <citation type="submission" date="2023-02" db="EMBL/GenBank/DDBJ databases">
        <title>Genome of toxic invasive species Heracleum sosnowskyi carries increased number of genes despite the absence of recent whole-genome duplications.</title>
        <authorList>
            <person name="Schelkunov M."/>
            <person name="Shtratnikova V."/>
            <person name="Makarenko M."/>
            <person name="Klepikova A."/>
            <person name="Omelchenko D."/>
            <person name="Novikova G."/>
            <person name="Obukhova E."/>
            <person name="Bogdanov V."/>
            <person name="Penin A."/>
            <person name="Logacheva M."/>
        </authorList>
    </citation>
    <scope>NUCLEOTIDE SEQUENCE</scope>
    <source>
        <strain evidence="6">Hsosn_3</strain>
        <tissue evidence="6">Leaf</tissue>
    </source>
</reference>
<evidence type="ECO:0000256" key="3">
    <source>
        <dbReference type="ARBA" id="ARBA00022884"/>
    </source>
</evidence>
<protein>
    <submittedName>
        <fullName evidence="6">Uncharacterized protein</fullName>
    </submittedName>
</protein>
<evidence type="ECO:0000256" key="1">
    <source>
        <dbReference type="ARBA" id="ARBA00022555"/>
    </source>
</evidence>
<sequence length="224" mass="25158">MDTCGCPSPKVAGRGCFGASLMLDADKFVAKAMSVIAANSDVRVSVKCRRVLITMIHILSYTLETIPDWVLDNLWRMSGWSSLLFIFRCVLYDFESKPWLVVPLILEAAARVPLLISENHLSMRRPSPYPPEVVEATDNSNLPESTCIKAMPVKFSFPDIYGDAILAFIGYTWMSTDILYEDVSLRSYYRILINKTLDGVYKLSREAILAAELPIAFATRSNCR</sequence>
<dbReference type="InterPro" id="IPR004653">
    <property type="entry name" value="DusA"/>
</dbReference>
<dbReference type="InterPro" id="IPR040813">
    <property type="entry name" value="Hen1_Lam_C"/>
</dbReference>
<evidence type="ECO:0000259" key="4">
    <source>
        <dbReference type="Pfam" id="PF17842"/>
    </source>
</evidence>
<dbReference type="Pfam" id="PF17842">
    <property type="entry name" value="dsRBD2"/>
    <property type="match status" value="1"/>
</dbReference>
<keyword evidence="1" id="KW-0820">tRNA-binding</keyword>
<evidence type="ECO:0000256" key="2">
    <source>
        <dbReference type="ARBA" id="ARBA00022857"/>
    </source>
</evidence>
<dbReference type="AlphaFoldDB" id="A0AAD8M1B4"/>
<reference evidence="6" key="2">
    <citation type="submission" date="2023-05" db="EMBL/GenBank/DDBJ databases">
        <authorList>
            <person name="Schelkunov M.I."/>
        </authorList>
    </citation>
    <scope>NUCLEOTIDE SEQUENCE</scope>
    <source>
        <strain evidence="6">Hsosn_3</strain>
        <tissue evidence="6">Leaf</tissue>
    </source>
</reference>
<dbReference type="GO" id="GO:0000049">
    <property type="term" value="F:tRNA binding"/>
    <property type="evidence" value="ECO:0007669"/>
    <property type="project" value="UniProtKB-KW"/>
</dbReference>
<evidence type="ECO:0000313" key="7">
    <source>
        <dbReference type="Proteomes" id="UP001237642"/>
    </source>
</evidence>
<feature type="domain" description="HEN1 double-stranded RNA binding" evidence="4">
    <location>
        <begin position="198"/>
        <end position="224"/>
    </location>
</feature>